<evidence type="ECO:0000256" key="10">
    <source>
        <dbReference type="ARBA" id="ARBA00082956"/>
    </source>
</evidence>
<keyword evidence="6" id="KW-0811">Translocation</keyword>
<evidence type="ECO:0000256" key="11">
    <source>
        <dbReference type="SAM" id="MobiDB-lite"/>
    </source>
</evidence>
<feature type="region of interest" description="Disordered" evidence="11">
    <location>
        <begin position="466"/>
        <end position="489"/>
    </location>
</feature>
<evidence type="ECO:0000256" key="8">
    <source>
        <dbReference type="ARBA" id="ARBA00023242"/>
    </source>
</evidence>
<feature type="compositionally biased region" description="Basic and acidic residues" evidence="11">
    <location>
        <begin position="772"/>
        <end position="784"/>
    </location>
</feature>
<name>A0A199UHZ3_ANACO</name>
<feature type="compositionally biased region" description="Polar residues" evidence="11">
    <location>
        <begin position="21"/>
        <end position="30"/>
    </location>
</feature>
<dbReference type="SUPFAM" id="SSF82215">
    <property type="entry name" value="C-terminal autoproteolytic domain of nucleoporin nup98"/>
    <property type="match status" value="1"/>
</dbReference>
<dbReference type="FunFam" id="1.10.10.2360:FF:000001">
    <property type="entry name" value="Nuclear pore complex protein Nup98-Nup96"/>
    <property type="match status" value="1"/>
</dbReference>
<organism evidence="13 14">
    <name type="scientific">Ananas comosus</name>
    <name type="common">Pineapple</name>
    <name type="synonym">Ananas ananas</name>
    <dbReference type="NCBI Taxonomy" id="4615"/>
    <lineage>
        <taxon>Eukaryota</taxon>
        <taxon>Viridiplantae</taxon>
        <taxon>Streptophyta</taxon>
        <taxon>Embryophyta</taxon>
        <taxon>Tracheophyta</taxon>
        <taxon>Spermatophyta</taxon>
        <taxon>Magnoliopsida</taxon>
        <taxon>Liliopsida</taxon>
        <taxon>Poales</taxon>
        <taxon>Bromeliaceae</taxon>
        <taxon>Bromelioideae</taxon>
        <taxon>Ananas</taxon>
    </lineage>
</organism>
<evidence type="ECO:0000256" key="1">
    <source>
        <dbReference type="ARBA" id="ARBA00004567"/>
    </source>
</evidence>
<evidence type="ECO:0000259" key="12">
    <source>
        <dbReference type="PROSITE" id="PS51434"/>
    </source>
</evidence>
<feature type="compositionally biased region" description="Low complexity" evidence="11">
    <location>
        <begin position="45"/>
        <end position="60"/>
    </location>
</feature>
<keyword evidence="3" id="KW-0813">Transport</keyword>
<comment type="similarity">
    <text evidence="2">Belongs to the nucleoporin GLFG family.</text>
</comment>
<evidence type="ECO:0000256" key="9">
    <source>
        <dbReference type="ARBA" id="ARBA00065263"/>
    </source>
</evidence>
<evidence type="ECO:0000256" key="6">
    <source>
        <dbReference type="ARBA" id="ARBA00023010"/>
    </source>
</evidence>
<evidence type="ECO:0000256" key="7">
    <source>
        <dbReference type="ARBA" id="ARBA00023132"/>
    </source>
</evidence>
<dbReference type="GO" id="GO:0051028">
    <property type="term" value="P:mRNA transport"/>
    <property type="evidence" value="ECO:0007669"/>
    <property type="project" value="UniProtKB-KW"/>
</dbReference>
<protein>
    <recommendedName>
        <fullName evidence="10">Nucleoporin autopeptidase</fullName>
    </recommendedName>
</protein>
<dbReference type="PANTHER" id="PTHR23198">
    <property type="entry name" value="NUCLEOPORIN"/>
    <property type="match status" value="1"/>
</dbReference>
<dbReference type="InterPro" id="IPR007230">
    <property type="entry name" value="Nup98_auto-Pept-S59_dom"/>
</dbReference>
<dbReference type="GO" id="GO:0000973">
    <property type="term" value="P:post-transcriptional tethering of RNA polymerase II gene DNA at nuclear periphery"/>
    <property type="evidence" value="ECO:0007669"/>
    <property type="project" value="TreeGrafter"/>
</dbReference>
<feature type="compositionally biased region" description="Basic and acidic residues" evidence="11">
    <location>
        <begin position="805"/>
        <end position="815"/>
    </location>
</feature>
<dbReference type="AlphaFoldDB" id="A0A199UHZ3"/>
<evidence type="ECO:0000256" key="4">
    <source>
        <dbReference type="ARBA" id="ARBA00022816"/>
    </source>
</evidence>
<reference evidence="13 14" key="1">
    <citation type="journal article" date="2016" name="DNA Res.">
        <title>The draft genome of MD-2 pineapple using hybrid error correction of long reads.</title>
        <authorList>
            <person name="Redwan R.M."/>
            <person name="Saidin A."/>
            <person name="Kumar S.V."/>
        </authorList>
    </citation>
    <scope>NUCLEOTIDE SEQUENCE [LARGE SCALE GENOMIC DNA]</scope>
    <source>
        <strain evidence="14">cv. MD2</strain>
        <tissue evidence="13">Leaf</tissue>
    </source>
</reference>
<evidence type="ECO:0000313" key="14">
    <source>
        <dbReference type="Proteomes" id="UP000092600"/>
    </source>
</evidence>
<dbReference type="FunFam" id="3.30.1610.10:FF:000002">
    <property type="entry name" value="nuclear pore complex protein NUP98A"/>
    <property type="match status" value="1"/>
</dbReference>
<feature type="region of interest" description="Disordered" evidence="11">
    <location>
        <begin position="715"/>
        <end position="742"/>
    </location>
</feature>
<feature type="domain" description="Peptidase S59" evidence="12">
    <location>
        <begin position="867"/>
        <end position="1009"/>
    </location>
</feature>
<dbReference type="GO" id="GO:0003723">
    <property type="term" value="F:RNA binding"/>
    <property type="evidence" value="ECO:0007669"/>
    <property type="project" value="TreeGrafter"/>
</dbReference>
<dbReference type="GO" id="GO:0034398">
    <property type="term" value="P:telomere tethering at nuclear periphery"/>
    <property type="evidence" value="ECO:0007669"/>
    <property type="project" value="TreeGrafter"/>
</dbReference>
<dbReference type="Pfam" id="PF04096">
    <property type="entry name" value="Nucleoporin2"/>
    <property type="match status" value="1"/>
</dbReference>
<dbReference type="InterPro" id="IPR037665">
    <property type="entry name" value="Nucleoporin_S59-like"/>
</dbReference>
<dbReference type="GO" id="GO:0008139">
    <property type="term" value="F:nuclear localization sequence binding"/>
    <property type="evidence" value="ECO:0007669"/>
    <property type="project" value="TreeGrafter"/>
</dbReference>
<feature type="region of interest" description="Disordered" evidence="11">
    <location>
        <begin position="525"/>
        <end position="553"/>
    </location>
</feature>
<dbReference type="Gene3D" id="3.30.1610.10">
    <property type="entry name" value="Peptidase S59, nucleoporin"/>
    <property type="match status" value="1"/>
</dbReference>
<proteinExistence type="inferred from homology"/>
<feature type="region of interest" description="Disordered" evidence="11">
    <location>
        <begin position="1"/>
        <end position="60"/>
    </location>
</feature>
<dbReference type="GO" id="GO:0006405">
    <property type="term" value="P:RNA export from nucleus"/>
    <property type="evidence" value="ECO:0007669"/>
    <property type="project" value="TreeGrafter"/>
</dbReference>
<dbReference type="GO" id="GO:0048573">
    <property type="term" value="P:photoperiodism, flowering"/>
    <property type="evidence" value="ECO:0007669"/>
    <property type="project" value="UniProtKB-ARBA"/>
</dbReference>
<gene>
    <name evidence="13" type="ORF">ACMD2_08828</name>
</gene>
<feature type="region of interest" description="Disordered" evidence="11">
    <location>
        <begin position="766"/>
        <end position="844"/>
    </location>
</feature>
<feature type="region of interest" description="Disordered" evidence="11">
    <location>
        <begin position="261"/>
        <end position="411"/>
    </location>
</feature>
<keyword evidence="8" id="KW-0539">Nucleus</keyword>
<comment type="subunit">
    <text evidence="9">Part of the nuclear pore complex (NPC). The NPC has an eight-fold symmetrical structure comprising a central transport channel and two rings, the cytoplasmic and nuclear rings, to which eight filaments are attached. The cytoplasmic filaments have loose ends, while the nuclear filaments are joined in a distal ring, forming a nuclear basket. NPCs are highly dynamic in configuration and composition, and can be devided in 3 subcomplexes, the NUP62 subcomplex, the NUP107-160 subcomplex and the NUP93 subcomplex, containing approximately 30 different nucleoporin proteins.</text>
</comment>
<evidence type="ECO:0000256" key="3">
    <source>
        <dbReference type="ARBA" id="ARBA00022448"/>
    </source>
</evidence>
<dbReference type="Gene3D" id="1.10.10.2360">
    <property type="match status" value="1"/>
</dbReference>
<feature type="compositionally biased region" description="Polar residues" evidence="11">
    <location>
        <begin position="293"/>
        <end position="307"/>
    </location>
</feature>
<evidence type="ECO:0000256" key="2">
    <source>
        <dbReference type="ARBA" id="ARBA00008926"/>
    </source>
</evidence>
<dbReference type="PANTHER" id="PTHR23198:SF6">
    <property type="entry name" value="NUCLEAR PORE COMPLEX PROTEIN NUP98-NUP96"/>
    <property type="match status" value="1"/>
</dbReference>
<comment type="caution">
    <text evidence="13">The sequence shown here is derived from an EMBL/GenBank/DDBJ whole genome shotgun (WGS) entry which is preliminary data.</text>
</comment>
<comment type="subcellular location">
    <subcellularLocation>
        <location evidence="1">Nucleus</location>
        <location evidence="1">Nuclear pore complex</location>
    </subcellularLocation>
</comment>
<feature type="compositionally biased region" description="Polar residues" evidence="11">
    <location>
        <begin position="379"/>
        <end position="411"/>
    </location>
</feature>
<dbReference type="STRING" id="4615.A0A199UHZ3"/>
<keyword evidence="5" id="KW-0653">Protein transport</keyword>
<keyword evidence="7" id="KW-0906">Nuclear pore complex</keyword>
<dbReference type="GO" id="GO:0044614">
    <property type="term" value="C:nuclear pore cytoplasmic filaments"/>
    <property type="evidence" value="ECO:0007669"/>
    <property type="project" value="TreeGrafter"/>
</dbReference>
<dbReference type="GO" id="GO:0006606">
    <property type="term" value="P:protein import into nucleus"/>
    <property type="evidence" value="ECO:0007669"/>
    <property type="project" value="TreeGrafter"/>
</dbReference>
<dbReference type="InterPro" id="IPR036903">
    <property type="entry name" value="Nup98_auto-Pept-S59_dom_sf"/>
</dbReference>
<sequence length="1025" mass="105303">MFGSTNPFGQSSSSPFGSQSVFGQTSSVGTNPFAPKPFGSPTTPFGSQTGSSLFGGTSTGVFGQPSTPTFGASSASAFGSSVPAFGTSSAPSFGGSSSSFGGSSLFGQKPAFGAFGSSPSQSSPFSSTFQQTQPAFGSNVFGSTSPFGASQPAFGASSTPATPAFGASTPAFGATTAPGFGATTAPFGTTTTPAFGSTSTSLFGSTGTGFGVSSAPAFGSTPAFGASSASVFGSTTAPAFGASSTPAFGASSVPAFGASSTPSFSFGSTPSFGQSTSTFGSSPFGSTPSPFGAQSSPFSAQSTTPTFGSPGFGQPTFGGQAGGSRIAPYTPTPEVDGGTGTQPAGKLESISAMPVYKDKSHEELRWEDYQRGDKGGPNPSGQPASGISFPAPTQSSPFGATGTFGQTAANPFSSTTSSNPFALKTPAFGSTGFGSSSTSLFSSPFSSSSTSSPFGATSSTTPSLFGAPTGSAFGPSSSSSPFGGTTTPAFGSSSSPSIFGSSMAGSTSSFGSGLTFGNTQSSGLFQSSTPAFGQTPSPFGQTSTGFQQSSPAFGSNLFSTPSTGFGGSLFSSSTPSLFPSSTPSGFGQTAPSLSTPFPAPLPAQTSSGFSFGNFGQTPPALSGGFGGSPNLFSQSTFGQSTASQSNMVMQPAPITNPFGTLPAMPQMSIGLAGSTPSVQYGISSMPVSEKPPPVRTFSMLVPRHLSQRRIRLPPRRYNLKPDGPKVPFYADEEEAPSTPKADAFFIPRENPRALIIRPIEQWPLRNGAEKQTISRDEATPEKQNGKVAGEPSAPPASEPLEEDHDDYHPERRHTPDNNAATPSPSRPAQKANGIHDGDHTPPKGFQAAIAYEHGADIEALMPKLRHADGYYTEPRVQELAAKERAEPGFCRRVKDFVVGRRGYGSIKFYGETDIRALDLELIVQFNNREVIVYKDENRKPPVGQGLNKPAEVTLLNIKCVNKKTGQQYTEGPRVEKYKEMLMKKAEEQGAEFVSYDAVKGEWKFRVKHFSIYEFGEGDYSDFAES</sequence>
<evidence type="ECO:0000313" key="13">
    <source>
        <dbReference type="EMBL" id="OAY64512.1"/>
    </source>
</evidence>
<dbReference type="Proteomes" id="UP000092600">
    <property type="component" value="Unassembled WGS sequence"/>
</dbReference>
<keyword evidence="4" id="KW-0509">mRNA transport</keyword>
<dbReference type="GO" id="GO:0017056">
    <property type="term" value="F:structural constituent of nuclear pore"/>
    <property type="evidence" value="ECO:0007669"/>
    <property type="project" value="InterPro"/>
</dbReference>
<dbReference type="PROSITE" id="PS51434">
    <property type="entry name" value="NUP_C"/>
    <property type="match status" value="1"/>
</dbReference>
<feature type="compositionally biased region" description="Low complexity" evidence="11">
    <location>
        <begin position="261"/>
        <end position="292"/>
    </location>
</feature>
<feature type="compositionally biased region" description="Basic and acidic residues" evidence="11">
    <location>
        <begin position="356"/>
        <end position="374"/>
    </location>
</feature>
<evidence type="ECO:0000256" key="5">
    <source>
        <dbReference type="ARBA" id="ARBA00022927"/>
    </source>
</evidence>
<dbReference type="EMBL" id="LSRQ01007832">
    <property type="protein sequence ID" value="OAY64512.1"/>
    <property type="molecule type" value="Genomic_DNA"/>
</dbReference>
<accession>A0A199UHZ3</accession>
<feature type="compositionally biased region" description="Low complexity" evidence="11">
    <location>
        <begin position="7"/>
        <end position="20"/>
    </location>
</feature>